<evidence type="ECO:0000259" key="1">
    <source>
        <dbReference type="Pfam" id="PF13175"/>
    </source>
</evidence>
<dbReference type="GO" id="GO:0006302">
    <property type="term" value="P:double-strand break repair"/>
    <property type="evidence" value="ECO:0007669"/>
    <property type="project" value="TreeGrafter"/>
</dbReference>
<organism evidence="2 3">
    <name type="scientific">Flagellimonas hadalis</name>
    <dbReference type="NCBI Taxonomy" id="2597517"/>
    <lineage>
        <taxon>Bacteria</taxon>
        <taxon>Pseudomonadati</taxon>
        <taxon>Bacteroidota</taxon>
        <taxon>Flavobacteriia</taxon>
        <taxon>Flavobacteriales</taxon>
        <taxon>Flavobacteriaceae</taxon>
        <taxon>Flagellimonas</taxon>
    </lineage>
</organism>
<dbReference type="InterPro" id="IPR041685">
    <property type="entry name" value="AAA_GajA/Old/RecF-like"/>
</dbReference>
<dbReference type="OrthoDB" id="1023918at2"/>
<dbReference type="AlphaFoldDB" id="A0A5N5INR3"/>
<evidence type="ECO:0000313" key="2">
    <source>
        <dbReference type="EMBL" id="KAB5484491.1"/>
    </source>
</evidence>
<keyword evidence="2" id="KW-0067">ATP-binding</keyword>
<comment type="caution">
    <text evidence="2">The sequence shown here is derived from an EMBL/GenBank/DDBJ whole genome shotgun (WGS) entry which is preliminary data.</text>
</comment>
<evidence type="ECO:0000313" key="3">
    <source>
        <dbReference type="Proteomes" id="UP000319204"/>
    </source>
</evidence>
<dbReference type="Proteomes" id="UP000319204">
    <property type="component" value="Unassembled WGS sequence"/>
</dbReference>
<keyword evidence="3" id="KW-1185">Reference proteome</keyword>
<dbReference type="EMBL" id="VNIK02000016">
    <property type="protein sequence ID" value="KAB5484491.1"/>
    <property type="molecule type" value="Genomic_DNA"/>
</dbReference>
<keyword evidence="2" id="KW-0547">Nucleotide-binding</keyword>
<dbReference type="PANTHER" id="PTHR32182">
    <property type="entry name" value="DNA REPLICATION AND REPAIR PROTEIN RECF"/>
    <property type="match status" value="1"/>
</dbReference>
<dbReference type="InterPro" id="IPR027417">
    <property type="entry name" value="P-loop_NTPase"/>
</dbReference>
<proteinExistence type="predicted"/>
<feature type="domain" description="Endonuclease GajA/Old nuclease/RecF-like AAA" evidence="1">
    <location>
        <begin position="2"/>
        <end position="131"/>
    </location>
</feature>
<reference evidence="2" key="1">
    <citation type="submission" date="2019-10" db="EMBL/GenBank/DDBJ databases">
        <title>Muricauda hadale sp. nov., a piezophilic bacterium isolated from hadopelagic water of the Mariana Trench.</title>
        <authorList>
            <person name="Wei Y."/>
        </authorList>
    </citation>
    <scope>NUCLEOTIDE SEQUENCE [LARGE SCALE GENOMIC DNA]</scope>
    <source>
        <strain evidence="2">MT-229</strain>
    </source>
</reference>
<name>A0A5N5INR3_9FLAO</name>
<dbReference type="PANTHER" id="PTHR32182:SF25">
    <property type="entry name" value="SLR1056 PROTEIN"/>
    <property type="match status" value="1"/>
</dbReference>
<dbReference type="GO" id="GO:0005524">
    <property type="term" value="F:ATP binding"/>
    <property type="evidence" value="ECO:0007669"/>
    <property type="project" value="UniProtKB-KW"/>
</dbReference>
<dbReference type="RefSeq" id="WP_151891643.1">
    <property type="nucleotide sequence ID" value="NZ_VNIK02000016.1"/>
</dbReference>
<dbReference type="GO" id="GO:0000731">
    <property type="term" value="P:DNA synthesis involved in DNA repair"/>
    <property type="evidence" value="ECO:0007669"/>
    <property type="project" value="TreeGrafter"/>
</dbReference>
<sequence length="617" mass="70474">MMKIQNITINKYKAFQRSENIKVGGKNVFIYGENGSGKSSVYYALKDFFQSSVENIDMAKLRNLYLTDGETDCAIEVEFDGNAKFTLNESTKTTNVVSITDCNRLKSFITYKNLMAVHNVKIKDKIDVFDLIVNGVLKHFKSQTITNGIELKTLWDEVILESKKTVARGTGDFNQFRQKQYAVQAKADLLNNALNKLFLTGNPDYLGPEINQILTRLAPGLEIELLRNTVQIDNKGNVNGWPKILLKVTNNGTSLENKQPHFTLNEAKLSAIAISIFLGAILRQAKFSGDLKVLFLDDILIGLDNENRLKLLELLQENGVEESKRLFRGFQLFITTYDRHWYEVAKVHLRDWKFLEFYKGDNGPVIIDNDKGDLERAEDYFDAYDFPAAANYLRKVIEQSLLEKLPDYYTVNEKVRGLIKPPNLETLIDRLRIYYEELELQPPINLIDSLKKYKTILFNPMSHNDIKSPIYKNDLLDAFKVVDDLNKINLPKIDLLIEKNKVFKIALPAITYEAEFTLAGNLYKIDNEGTNTITSPKLALSFWKREGVDYAMDSGSPPQQYSQAERLRIVSRGPYNLTQILSSLNRTFTDRGVANIVETDLKNAMVCEGKTLTQWLV</sequence>
<accession>A0A5N5INR3</accession>
<gene>
    <name evidence="2" type="ORF">FOT42_016610</name>
</gene>
<dbReference type="Pfam" id="PF13175">
    <property type="entry name" value="AAA_15"/>
    <property type="match status" value="1"/>
</dbReference>
<dbReference type="SUPFAM" id="SSF52540">
    <property type="entry name" value="P-loop containing nucleoside triphosphate hydrolases"/>
    <property type="match status" value="1"/>
</dbReference>
<dbReference type="Gene3D" id="3.40.50.300">
    <property type="entry name" value="P-loop containing nucleotide triphosphate hydrolases"/>
    <property type="match status" value="1"/>
</dbReference>
<protein>
    <submittedName>
        <fullName evidence="2">ATP-binding protein</fullName>
    </submittedName>
</protein>